<name>A0A916RHP5_9HYPH</name>
<protein>
    <submittedName>
        <fullName evidence="9">MFS transporter</fullName>
    </submittedName>
</protein>
<comment type="caution">
    <text evidence="9">The sequence shown here is derived from an EMBL/GenBank/DDBJ whole genome shotgun (WGS) entry which is preliminary data.</text>
</comment>
<feature type="transmembrane region" description="Helical" evidence="7">
    <location>
        <begin position="56"/>
        <end position="78"/>
    </location>
</feature>
<feature type="transmembrane region" description="Helical" evidence="7">
    <location>
        <begin position="150"/>
        <end position="172"/>
    </location>
</feature>
<evidence type="ECO:0000256" key="6">
    <source>
        <dbReference type="ARBA" id="ARBA00023136"/>
    </source>
</evidence>
<sequence>MTSIDASAEVDRYSAFRHKSFVLYWAARLLSITGTQIVSVSVGWQIYDLTRNPFDLGLVGIIQFAPALMLVLVTGAVADRVGRRLVMGLSILLEGLCVAVLLALTLRGLSSPLPVFALLFVFGLARAFLGPAGSSLIANLVPTKDFPNAVAWNSTAHQASTICGPVAGGLLYGISPMVAYSTAAVFFAVAAIACFAIPKPNQRTSTEKRSIEMLLGGFRYIWREKIVLGAISLDLFAVLLGGAVALLPVFARDVLDLGPWALGMLRSAPGIGALTVSVWLAGNPLRNNAGLVMLLCVGLFGVFTIILGASTIAWLSILALIGLGAADMISVFVRQTLIQLWTPDELRGRVSAVNQVFIGASNELGEFRAGTMAALIGVGPAVILGGVGAMGVAAVWAWLFPELRKVKNLRGRE</sequence>
<feature type="transmembrane region" description="Helical" evidence="7">
    <location>
        <begin position="373"/>
        <end position="399"/>
    </location>
</feature>
<dbReference type="InterPro" id="IPR010290">
    <property type="entry name" value="TM_effector"/>
</dbReference>
<feature type="transmembrane region" description="Helical" evidence="7">
    <location>
        <begin position="85"/>
        <end position="109"/>
    </location>
</feature>
<evidence type="ECO:0000256" key="1">
    <source>
        <dbReference type="ARBA" id="ARBA00004651"/>
    </source>
</evidence>
<feature type="transmembrane region" description="Helical" evidence="7">
    <location>
        <begin position="21"/>
        <end position="44"/>
    </location>
</feature>
<feature type="transmembrane region" description="Helical" evidence="7">
    <location>
        <begin position="257"/>
        <end position="281"/>
    </location>
</feature>
<dbReference type="PANTHER" id="PTHR23513">
    <property type="entry name" value="INTEGRAL MEMBRANE EFFLUX PROTEIN-RELATED"/>
    <property type="match status" value="1"/>
</dbReference>
<keyword evidence="4 7" id="KW-0812">Transmembrane</keyword>
<dbReference type="RefSeq" id="WP_188719629.1">
    <property type="nucleotide sequence ID" value="NZ_BMIF01000002.1"/>
</dbReference>
<accession>A0A916RHP5</accession>
<dbReference type="EMBL" id="BMIF01000002">
    <property type="protein sequence ID" value="GGA56576.1"/>
    <property type="molecule type" value="Genomic_DNA"/>
</dbReference>
<proteinExistence type="predicted"/>
<dbReference type="InterPro" id="IPR005829">
    <property type="entry name" value="Sugar_transporter_CS"/>
</dbReference>
<dbReference type="PANTHER" id="PTHR23513:SF9">
    <property type="entry name" value="ENTEROBACTIN EXPORTER ENTS"/>
    <property type="match status" value="1"/>
</dbReference>
<reference evidence="9" key="2">
    <citation type="submission" date="2020-09" db="EMBL/GenBank/DDBJ databases">
        <authorList>
            <person name="Sun Q."/>
            <person name="Zhou Y."/>
        </authorList>
    </citation>
    <scope>NUCLEOTIDE SEQUENCE</scope>
    <source>
        <strain evidence="9">CGMCC 1.15320</strain>
    </source>
</reference>
<gene>
    <name evidence="9" type="ORF">GCM10011385_07600</name>
</gene>
<feature type="domain" description="Major facilitator superfamily (MFS) profile" evidence="8">
    <location>
        <begin position="20"/>
        <end position="404"/>
    </location>
</feature>
<evidence type="ECO:0000256" key="5">
    <source>
        <dbReference type="ARBA" id="ARBA00022989"/>
    </source>
</evidence>
<feature type="transmembrane region" description="Helical" evidence="7">
    <location>
        <begin position="226"/>
        <end position="251"/>
    </location>
</feature>
<feature type="transmembrane region" description="Helical" evidence="7">
    <location>
        <begin position="178"/>
        <end position="198"/>
    </location>
</feature>
<dbReference type="SUPFAM" id="SSF103473">
    <property type="entry name" value="MFS general substrate transporter"/>
    <property type="match status" value="1"/>
</dbReference>
<dbReference type="Gene3D" id="1.20.1250.20">
    <property type="entry name" value="MFS general substrate transporter like domains"/>
    <property type="match status" value="1"/>
</dbReference>
<evidence type="ECO:0000256" key="3">
    <source>
        <dbReference type="ARBA" id="ARBA00022475"/>
    </source>
</evidence>
<evidence type="ECO:0000256" key="7">
    <source>
        <dbReference type="SAM" id="Phobius"/>
    </source>
</evidence>
<dbReference type="PROSITE" id="PS50850">
    <property type="entry name" value="MFS"/>
    <property type="match status" value="1"/>
</dbReference>
<reference evidence="9" key="1">
    <citation type="journal article" date="2014" name="Int. J. Syst. Evol. Microbiol.">
        <title>Complete genome sequence of Corynebacterium casei LMG S-19264T (=DSM 44701T), isolated from a smear-ripened cheese.</title>
        <authorList>
            <consortium name="US DOE Joint Genome Institute (JGI-PGF)"/>
            <person name="Walter F."/>
            <person name="Albersmeier A."/>
            <person name="Kalinowski J."/>
            <person name="Ruckert C."/>
        </authorList>
    </citation>
    <scope>NUCLEOTIDE SEQUENCE</scope>
    <source>
        <strain evidence="9">CGMCC 1.15320</strain>
    </source>
</reference>
<keyword evidence="3" id="KW-1003">Cell membrane</keyword>
<evidence type="ECO:0000313" key="10">
    <source>
        <dbReference type="Proteomes" id="UP000636264"/>
    </source>
</evidence>
<evidence type="ECO:0000256" key="4">
    <source>
        <dbReference type="ARBA" id="ARBA00022692"/>
    </source>
</evidence>
<keyword evidence="5 7" id="KW-1133">Transmembrane helix</keyword>
<feature type="transmembrane region" description="Helical" evidence="7">
    <location>
        <begin position="312"/>
        <end position="333"/>
    </location>
</feature>
<evidence type="ECO:0000259" key="8">
    <source>
        <dbReference type="PROSITE" id="PS50850"/>
    </source>
</evidence>
<dbReference type="Pfam" id="PF05977">
    <property type="entry name" value="MFS_3"/>
    <property type="match status" value="1"/>
</dbReference>
<feature type="transmembrane region" description="Helical" evidence="7">
    <location>
        <begin position="288"/>
        <end position="306"/>
    </location>
</feature>
<evidence type="ECO:0000313" key="9">
    <source>
        <dbReference type="EMBL" id="GGA56576.1"/>
    </source>
</evidence>
<feature type="transmembrane region" description="Helical" evidence="7">
    <location>
        <begin position="115"/>
        <end position="138"/>
    </location>
</feature>
<dbReference type="Proteomes" id="UP000636264">
    <property type="component" value="Unassembled WGS sequence"/>
</dbReference>
<keyword evidence="6 7" id="KW-0472">Membrane</keyword>
<dbReference type="PROSITE" id="PS00216">
    <property type="entry name" value="SUGAR_TRANSPORT_1"/>
    <property type="match status" value="1"/>
</dbReference>
<organism evidence="9 10">
    <name type="scientific">Nitratireductor aestuarii</name>
    <dbReference type="NCBI Taxonomy" id="1735103"/>
    <lineage>
        <taxon>Bacteria</taxon>
        <taxon>Pseudomonadati</taxon>
        <taxon>Pseudomonadota</taxon>
        <taxon>Alphaproteobacteria</taxon>
        <taxon>Hyphomicrobiales</taxon>
        <taxon>Phyllobacteriaceae</taxon>
        <taxon>Nitratireductor</taxon>
    </lineage>
</organism>
<comment type="subcellular location">
    <subcellularLocation>
        <location evidence="1">Cell membrane</location>
        <topology evidence="1">Multi-pass membrane protein</topology>
    </subcellularLocation>
</comment>
<dbReference type="CDD" id="cd06173">
    <property type="entry name" value="MFS_MefA_like"/>
    <property type="match status" value="1"/>
</dbReference>
<evidence type="ECO:0000256" key="2">
    <source>
        <dbReference type="ARBA" id="ARBA00022448"/>
    </source>
</evidence>
<dbReference type="AlphaFoldDB" id="A0A916RHP5"/>
<keyword evidence="10" id="KW-1185">Reference proteome</keyword>
<dbReference type="InterPro" id="IPR020846">
    <property type="entry name" value="MFS_dom"/>
</dbReference>
<dbReference type="GO" id="GO:0005886">
    <property type="term" value="C:plasma membrane"/>
    <property type="evidence" value="ECO:0007669"/>
    <property type="project" value="UniProtKB-SubCell"/>
</dbReference>
<dbReference type="InterPro" id="IPR036259">
    <property type="entry name" value="MFS_trans_sf"/>
</dbReference>
<keyword evidence="2" id="KW-0813">Transport</keyword>
<dbReference type="GO" id="GO:0022857">
    <property type="term" value="F:transmembrane transporter activity"/>
    <property type="evidence" value="ECO:0007669"/>
    <property type="project" value="InterPro"/>
</dbReference>